<feature type="transmembrane region" description="Helical" evidence="2">
    <location>
        <begin position="28"/>
        <end position="49"/>
    </location>
</feature>
<dbReference type="OrthoDB" id="9009713at2"/>
<dbReference type="PATRIC" id="fig|758793.3.peg.3506"/>
<keyword evidence="2" id="KW-0812">Transmembrane</keyword>
<feature type="coiled-coil region" evidence="1">
    <location>
        <begin position="90"/>
        <end position="117"/>
    </location>
</feature>
<organism evidence="3 4">
    <name type="scientific">Caballeronia insecticola</name>
    <dbReference type="NCBI Taxonomy" id="758793"/>
    <lineage>
        <taxon>Bacteria</taxon>
        <taxon>Pseudomonadati</taxon>
        <taxon>Pseudomonadota</taxon>
        <taxon>Betaproteobacteria</taxon>
        <taxon>Burkholderiales</taxon>
        <taxon>Burkholderiaceae</taxon>
        <taxon>Caballeronia</taxon>
    </lineage>
</organism>
<evidence type="ECO:0000256" key="2">
    <source>
        <dbReference type="SAM" id="Phobius"/>
    </source>
</evidence>
<dbReference type="STRING" id="758793.BRPE64_BCDS06000"/>
<reference evidence="3 4" key="2">
    <citation type="journal article" date="2018" name="Int. J. Syst. Evol. Microbiol.">
        <title>Burkholderia insecticola sp. nov., a gut symbiotic bacterium of the bean bug Riptortus pedestris.</title>
        <authorList>
            <person name="Takeshita K."/>
            <person name="Tamaki H."/>
            <person name="Ohbayashi T."/>
            <person name="Meng X.-Y."/>
            <person name="Sone T."/>
            <person name="Mitani Y."/>
            <person name="Peeters C."/>
            <person name="Kikuchi Y."/>
            <person name="Vandamme P."/>
        </authorList>
    </citation>
    <scope>NUCLEOTIDE SEQUENCE [LARGE SCALE GENOMIC DNA]</scope>
    <source>
        <strain evidence="3">RPE64</strain>
    </source>
</reference>
<evidence type="ECO:0000256" key="1">
    <source>
        <dbReference type="SAM" id="Coils"/>
    </source>
</evidence>
<accession>R4X051</accession>
<dbReference type="Proteomes" id="UP000013966">
    <property type="component" value="Chromosome 2"/>
</dbReference>
<keyword evidence="2" id="KW-1133">Transmembrane helix</keyword>
<gene>
    <name evidence="3" type="ORF">BRPE64_BCDS06000</name>
</gene>
<protein>
    <submittedName>
        <fullName evidence="3">Uncharacterized protein</fullName>
    </submittedName>
</protein>
<evidence type="ECO:0000313" key="4">
    <source>
        <dbReference type="Proteomes" id="UP000013966"/>
    </source>
</evidence>
<dbReference type="AlphaFoldDB" id="R4X051"/>
<reference evidence="3 4" key="1">
    <citation type="journal article" date="2013" name="Genome Announc.">
        <title>Complete Genome Sequence of Burkholderia sp. Strain RPE64, Bacterial Symbiont of the Bean Bug Riptortus pedestris.</title>
        <authorList>
            <person name="Shibata T.F."/>
            <person name="Maeda T."/>
            <person name="Nikoh N."/>
            <person name="Yamaguchi K."/>
            <person name="Oshima K."/>
            <person name="Hattori M."/>
            <person name="Nishiyama T."/>
            <person name="Hasebe M."/>
            <person name="Fukatsu T."/>
            <person name="Kikuchi Y."/>
            <person name="Shigenobu S."/>
        </authorList>
    </citation>
    <scope>NUCLEOTIDE SEQUENCE [LARGE SCALE GENOMIC DNA]</scope>
</reference>
<proteinExistence type="predicted"/>
<keyword evidence="2" id="KW-0472">Membrane</keyword>
<dbReference type="RefSeq" id="WP_016354692.1">
    <property type="nucleotide sequence ID" value="NC_021294.1"/>
</dbReference>
<sequence>MRKVDSKRFSQQLSRQNYSLTPKRSTGIWLGVIAAACAIAAIVAAGFALKRSHEDVGKLDTLCAPPASEQTLRDQLAHAQLALEQQAATRTALEQRVTDVTAQNERLQTDLAFLKKQRKPD</sequence>
<dbReference type="HOGENOM" id="CLU_2045279_0_0_4"/>
<dbReference type="EMBL" id="AP013059">
    <property type="protein sequence ID" value="BAN25261.1"/>
    <property type="molecule type" value="Genomic_DNA"/>
</dbReference>
<dbReference type="KEGG" id="buo:BRPE64_BCDS06000"/>
<evidence type="ECO:0000313" key="3">
    <source>
        <dbReference type="EMBL" id="BAN25261.1"/>
    </source>
</evidence>
<keyword evidence="4" id="KW-1185">Reference proteome</keyword>
<keyword evidence="1" id="KW-0175">Coiled coil</keyword>
<name>R4X051_9BURK</name>